<evidence type="ECO:0000256" key="11">
    <source>
        <dbReference type="ARBA" id="ARBA00023310"/>
    </source>
</evidence>
<evidence type="ECO:0000313" key="17">
    <source>
        <dbReference type="EMBL" id="QCQ21823.1"/>
    </source>
</evidence>
<evidence type="ECO:0000256" key="7">
    <source>
        <dbReference type="ARBA" id="ARBA00022781"/>
    </source>
</evidence>
<protein>
    <recommendedName>
        <fullName evidence="12">ATP synthase epsilon chain</fullName>
    </recommendedName>
    <alternativeName>
        <fullName evidence="12">ATP synthase F1 sector epsilon subunit</fullName>
    </alternativeName>
    <alternativeName>
        <fullName evidence="12">F-ATPase epsilon subunit</fullName>
    </alternativeName>
</protein>
<name>A0A4P8L2F2_9BACT</name>
<dbReference type="PANTHER" id="PTHR13822:SF10">
    <property type="entry name" value="ATP SYNTHASE EPSILON CHAIN, CHLOROPLASTIC"/>
    <property type="match status" value="1"/>
</dbReference>
<feature type="coiled-coil region" evidence="14">
    <location>
        <begin position="94"/>
        <end position="137"/>
    </location>
</feature>
<dbReference type="Pfam" id="PF02823">
    <property type="entry name" value="ATP-synt_DE_N"/>
    <property type="match status" value="1"/>
</dbReference>
<comment type="subcellular location">
    <subcellularLocation>
        <location evidence="2 12">Cell membrane</location>
        <topology evidence="2 12">Peripheral membrane protein</topology>
    </subcellularLocation>
</comment>
<dbReference type="InterPro" id="IPR036794">
    <property type="entry name" value="ATP_F1_dsu/esu_C_sf"/>
</dbReference>
<dbReference type="EMBL" id="CP040098">
    <property type="protein sequence ID" value="QCQ21823.1"/>
    <property type="molecule type" value="Genomic_DNA"/>
</dbReference>
<evidence type="ECO:0000256" key="5">
    <source>
        <dbReference type="ARBA" id="ARBA00022448"/>
    </source>
</evidence>
<reference evidence="17 18" key="2">
    <citation type="submission" date="2019-05" db="EMBL/GenBank/DDBJ databases">
        <authorList>
            <person name="Suflita J.M."/>
            <person name="Marks C.R."/>
        </authorList>
    </citation>
    <scope>NUCLEOTIDE SEQUENCE [LARGE SCALE GENOMIC DNA]</scope>
    <source>
        <strain evidence="17 18">ALDC</strain>
    </source>
</reference>
<dbReference type="NCBIfam" id="TIGR01216">
    <property type="entry name" value="ATP_synt_epsi"/>
    <property type="match status" value="1"/>
</dbReference>
<dbReference type="RefSeq" id="WP_137423792.1">
    <property type="nucleotide sequence ID" value="NZ_CP040098.1"/>
</dbReference>
<accession>A0A4P8L2F2</accession>
<evidence type="ECO:0000256" key="9">
    <source>
        <dbReference type="ARBA" id="ARBA00023136"/>
    </source>
</evidence>
<gene>
    <name evidence="12" type="primary">atpC</name>
    <name evidence="17" type="ORF">FDQ92_06305</name>
</gene>
<proteinExistence type="inferred from homology"/>
<dbReference type="HAMAP" id="MF_00530">
    <property type="entry name" value="ATP_synth_epsil_bac"/>
    <property type="match status" value="1"/>
</dbReference>
<dbReference type="Gene3D" id="1.20.5.440">
    <property type="entry name" value="ATP synthase delta/epsilon subunit, C-terminal domain"/>
    <property type="match status" value="1"/>
</dbReference>
<dbReference type="OrthoDB" id="9799969at2"/>
<organism evidence="17 18">
    <name type="scientific">Desulfoglaeba alkanexedens ALDC</name>
    <dbReference type="NCBI Taxonomy" id="980445"/>
    <lineage>
        <taxon>Bacteria</taxon>
        <taxon>Pseudomonadati</taxon>
        <taxon>Thermodesulfobacteriota</taxon>
        <taxon>Syntrophobacteria</taxon>
        <taxon>Syntrophobacterales</taxon>
        <taxon>Syntrophobacteraceae</taxon>
        <taxon>Desulfoglaeba</taxon>
    </lineage>
</organism>
<dbReference type="NCBIfam" id="NF009980">
    <property type="entry name" value="PRK13446.1"/>
    <property type="match status" value="1"/>
</dbReference>
<dbReference type="InterPro" id="IPR020546">
    <property type="entry name" value="ATP_synth_F1_dsu/esu_N"/>
</dbReference>
<dbReference type="GO" id="GO:0005524">
    <property type="term" value="F:ATP binding"/>
    <property type="evidence" value="ECO:0007669"/>
    <property type="project" value="UniProtKB-UniRule"/>
</dbReference>
<evidence type="ECO:0000256" key="8">
    <source>
        <dbReference type="ARBA" id="ARBA00023065"/>
    </source>
</evidence>
<dbReference type="GO" id="GO:0046933">
    <property type="term" value="F:proton-transporting ATP synthase activity, rotational mechanism"/>
    <property type="evidence" value="ECO:0007669"/>
    <property type="project" value="UniProtKB-UniRule"/>
</dbReference>
<dbReference type="Proteomes" id="UP000298602">
    <property type="component" value="Chromosome"/>
</dbReference>
<evidence type="ECO:0000256" key="2">
    <source>
        <dbReference type="ARBA" id="ARBA00004202"/>
    </source>
</evidence>
<evidence type="ECO:0000256" key="12">
    <source>
        <dbReference type="HAMAP-Rule" id="MF_00530"/>
    </source>
</evidence>
<keyword evidence="5 12" id="KW-0813">Transport</keyword>
<keyword evidence="11 12" id="KW-0066">ATP synthesis</keyword>
<dbReference type="InterPro" id="IPR036771">
    <property type="entry name" value="ATPsynth_dsu/esu_N"/>
</dbReference>
<dbReference type="SUPFAM" id="SSF51344">
    <property type="entry name" value="Epsilon subunit of F1F0-ATP synthase N-terminal domain"/>
    <property type="match status" value="1"/>
</dbReference>
<keyword evidence="8 12" id="KW-0406">Ion transport</keyword>
<keyword evidence="6 12" id="KW-1003">Cell membrane</keyword>
<sequence length="138" mass="15467">MSEKTEKLLLEIVTPERMVVSESVDIVVAPGEMGEFGVLQNHIPFLTKLKVGELRFRVGASQRYVAIMGGYAEVLPHRVTVLATAAEEATDIDIIRAKAAKERAERRLREAKDRIEFARAEAALQRAIARLRVAERQQ</sequence>
<reference evidence="17 18" key="1">
    <citation type="submission" date="2019-05" db="EMBL/GenBank/DDBJ databases">
        <title>The Complete Genome Sequence of the n-alkane-degrading Desulfoglaeba alkanexedens ALDC reveals multiple alkylsuccinate synthase gene clusters.</title>
        <authorList>
            <person name="Callaghan A.V."/>
            <person name="Davidova I.A."/>
            <person name="Duncan K.E."/>
            <person name="Morris B."/>
            <person name="McInerney M.J."/>
        </authorList>
    </citation>
    <scope>NUCLEOTIDE SEQUENCE [LARGE SCALE GENOMIC DNA]</scope>
    <source>
        <strain evidence="17 18">ALDC</strain>
    </source>
</reference>
<evidence type="ECO:0000256" key="6">
    <source>
        <dbReference type="ARBA" id="ARBA00022475"/>
    </source>
</evidence>
<evidence type="ECO:0000256" key="13">
    <source>
        <dbReference type="RuleBase" id="RU003656"/>
    </source>
</evidence>
<evidence type="ECO:0000313" key="18">
    <source>
        <dbReference type="Proteomes" id="UP000298602"/>
    </source>
</evidence>
<keyword evidence="18" id="KW-1185">Reference proteome</keyword>
<dbReference type="InterPro" id="IPR001469">
    <property type="entry name" value="ATP_synth_F1_dsu/esu"/>
</dbReference>
<evidence type="ECO:0000259" key="15">
    <source>
        <dbReference type="Pfam" id="PF00401"/>
    </source>
</evidence>
<dbReference type="PANTHER" id="PTHR13822">
    <property type="entry name" value="ATP SYNTHASE DELTA/EPSILON CHAIN"/>
    <property type="match status" value="1"/>
</dbReference>
<evidence type="ECO:0000256" key="10">
    <source>
        <dbReference type="ARBA" id="ARBA00023196"/>
    </source>
</evidence>
<dbReference type="Pfam" id="PF00401">
    <property type="entry name" value="ATP-synt_DE"/>
    <property type="match status" value="1"/>
</dbReference>
<dbReference type="Gene3D" id="2.60.15.10">
    <property type="entry name" value="F0F1 ATP synthase delta/epsilon subunit, N-terminal"/>
    <property type="match status" value="1"/>
</dbReference>
<evidence type="ECO:0000256" key="14">
    <source>
        <dbReference type="SAM" id="Coils"/>
    </source>
</evidence>
<keyword evidence="14" id="KW-0175">Coiled coil</keyword>
<dbReference type="KEGG" id="dax:FDQ92_06305"/>
<dbReference type="FunFam" id="1.20.5.440:FF:000001">
    <property type="entry name" value="ATP synthase epsilon chain"/>
    <property type="match status" value="1"/>
</dbReference>
<keyword evidence="10 12" id="KW-0139">CF(1)</keyword>
<keyword evidence="7 12" id="KW-0375">Hydrogen ion transport</keyword>
<comment type="function">
    <text evidence="1 12">Produces ATP from ADP in the presence of a proton gradient across the membrane.</text>
</comment>
<comment type="subunit">
    <text evidence="4 12 13">F-type ATPases have 2 components, CF(1) - the catalytic core - and CF(0) - the membrane proton channel. CF(1) has five subunits: alpha(3), beta(3), gamma(1), delta(1), epsilon(1). CF(0) has three main subunits: a, b and c.</text>
</comment>
<evidence type="ECO:0000256" key="1">
    <source>
        <dbReference type="ARBA" id="ARBA00003543"/>
    </source>
</evidence>
<evidence type="ECO:0000256" key="3">
    <source>
        <dbReference type="ARBA" id="ARBA00005712"/>
    </source>
</evidence>
<dbReference type="CDD" id="cd12152">
    <property type="entry name" value="F1-ATPase_delta"/>
    <property type="match status" value="1"/>
</dbReference>
<dbReference type="AlphaFoldDB" id="A0A4P8L2F2"/>
<feature type="domain" description="ATP synthase F1 complex delta/epsilon subunit N-terminal" evidence="16">
    <location>
        <begin position="10"/>
        <end position="86"/>
    </location>
</feature>
<keyword evidence="9 12" id="KW-0472">Membrane</keyword>
<dbReference type="GO" id="GO:0005886">
    <property type="term" value="C:plasma membrane"/>
    <property type="evidence" value="ECO:0007669"/>
    <property type="project" value="UniProtKB-SubCell"/>
</dbReference>
<dbReference type="NCBIfam" id="NF001846">
    <property type="entry name" value="PRK00571.1-3"/>
    <property type="match status" value="1"/>
</dbReference>
<dbReference type="SUPFAM" id="SSF46604">
    <property type="entry name" value="Epsilon subunit of F1F0-ATP synthase C-terminal domain"/>
    <property type="match status" value="1"/>
</dbReference>
<comment type="similarity">
    <text evidence="3 12 13">Belongs to the ATPase epsilon chain family.</text>
</comment>
<dbReference type="GO" id="GO:0045259">
    <property type="term" value="C:proton-transporting ATP synthase complex"/>
    <property type="evidence" value="ECO:0007669"/>
    <property type="project" value="UniProtKB-KW"/>
</dbReference>
<feature type="domain" description="ATP synthase epsilon subunit C-terminal" evidence="15">
    <location>
        <begin position="91"/>
        <end position="135"/>
    </location>
</feature>
<evidence type="ECO:0000256" key="4">
    <source>
        <dbReference type="ARBA" id="ARBA00011648"/>
    </source>
</evidence>
<dbReference type="InterPro" id="IPR020547">
    <property type="entry name" value="ATP_synth_F1_esu_C"/>
</dbReference>
<evidence type="ECO:0000259" key="16">
    <source>
        <dbReference type="Pfam" id="PF02823"/>
    </source>
</evidence>